<reference evidence="3" key="1">
    <citation type="submission" date="2020-05" db="EMBL/GenBank/DDBJ databases">
        <authorList>
            <person name="Chiriac C."/>
            <person name="Salcher M."/>
            <person name="Ghai R."/>
            <person name="Kavagutti S V."/>
        </authorList>
    </citation>
    <scope>NUCLEOTIDE SEQUENCE</scope>
</reference>
<dbReference type="EMBL" id="CAEZSF010000154">
    <property type="protein sequence ID" value="CAB4547724.1"/>
    <property type="molecule type" value="Genomic_DNA"/>
</dbReference>
<sequence length="402" mass="42690">MRLGSIVADLVSRGNSVEVVTALPNYPIGKIFPGWSHRPLQSRSENGAKVRRVWVWASMGSGLGRILNYLSFGVMSVLGIGSAHRSHWVIVEYPTLFGALPAVVFAKLRRQRVVIIVADLWVDSIVEIGTIPDGALVALLRRAERAMLGKADAVTAVTEGVRDALLLKGVTTQQMTWLPNGADTEMFSPGPEDPTVRGELGCASGEHLFLYAGTHGYVHGLEVVLDAAQELKDEPVRFVLVGGGSEKESLQELASTRGLRNVTFLDPVPPQEVARMLRSCTAGLATVREGDVYRTIRSAKMLPTMSSGLPVIYSGDDEGSRLVAAAGAGLVTAPGDGADLAKAVREMIASPEKAAALGAAGRNWIEANASWHQLVGNWLEQLEQIDSVGAGNAAVANKGASK</sequence>
<proteinExistence type="predicted"/>
<dbReference type="Pfam" id="PF13579">
    <property type="entry name" value="Glyco_trans_4_4"/>
    <property type="match status" value="1"/>
</dbReference>
<evidence type="ECO:0000259" key="1">
    <source>
        <dbReference type="Pfam" id="PF00534"/>
    </source>
</evidence>
<dbReference type="GO" id="GO:0016758">
    <property type="term" value="F:hexosyltransferase activity"/>
    <property type="evidence" value="ECO:0007669"/>
    <property type="project" value="TreeGrafter"/>
</dbReference>
<dbReference type="Pfam" id="PF00534">
    <property type="entry name" value="Glycos_transf_1"/>
    <property type="match status" value="1"/>
</dbReference>
<dbReference type="Gene3D" id="3.40.50.2000">
    <property type="entry name" value="Glycogen Phosphorylase B"/>
    <property type="match status" value="2"/>
</dbReference>
<dbReference type="PANTHER" id="PTHR45947:SF3">
    <property type="entry name" value="SULFOQUINOVOSYL TRANSFERASE SQD2"/>
    <property type="match status" value="1"/>
</dbReference>
<gene>
    <name evidence="3" type="ORF">UFOPK1358_01415</name>
</gene>
<dbReference type="AlphaFoldDB" id="A0A6J6C9A5"/>
<feature type="domain" description="Glycosyltransferase subfamily 4-like N-terminal" evidence="2">
    <location>
        <begin position="3"/>
        <end position="181"/>
    </location>
</feature>
<feature type="domain" description="Glycosyl transferase family 1" evidence="1">
    <location>
        <begin position="197"/>
        <end position="364"/>
    </location>
</feature>
<protein>
    <submittedName>
        <fullName evidence="3">Unannotated protein</fullName>
    </submittedName>
</protein>
<name>A0A6J6C9A5_9ZZZZ</name>
<dbReference type="PANTHER" id="PTHR45947">
    <property type="entry name" value="SULFOQUINOVOSYL TRANSFERASE SQD2"/>
    <property type="match status" value="1"/>
</dbReference>
<organism evidence="3">
    <name type="scientific">freshwater metagenome</name>
    <dbReference type="NCBI Taxonomy" id="449393"/>
    <lineage>
        <taxon>unclassified sequences</taxon>
        <taxon>metagenomes</taxon>
        <taxon>ecological metagenomes</taxon>
    </lineage>
</organism>
<dbReference type="InterPro" id="IPR028098">
    <property type="entry name" value="Glyco_trans_4-like_N"/>
</dbReference>
<accession>A0A6J6C9A5</accession>
<dbReference type="CDD" id="cd03794">
    <property type="entry name" value="GT4_WbuB-like"/>
    <property type="match status" value="1"/>
</dbReference>
<dbReference type="InterPro" id="IPR001296">
    <property type="entry name" value="Glyco_trans_1"/>
</dbReference>
<evidence type="ECO:0000259" key="2">
    <source>
        <dbReference type="Pfam" id="PF13579"/>
    </source>
</evidence>
<dbReference type="InterPro" id="IPR050194">
    <property type="entry name" value="Glycosyltransferase_grp1"/>
</dbReference>
<evidence type="ECO:0000313" key="3">
    <source>
        <dbReference type="EMBL" id="CAB4547724.1"/>
    </source>
</evidence>
<dbReference type="SUPFAM" id="SSF53756">
    <property type="entry name" value="UDP-Glycosyltransferase/glycogen phosphorylase"/>
    <property type="match status" value="1"/>
</dbReference>